<proteinExistence type="predicted"/>
<evidence type="ECO:0000313" key="2">
    <source>
        <dbReference type="EMBL" id="KZS06211.1"/>
    </source>
</evidence>
<dbReference type="EMBL" id="LRGB01002829">
    <property type="protein sequence ID" value="KZS06211.1"/>
    <property type="molecule type" value="Genomic_DNA"/>
</dbReference>
<reference evidence="2 3" key="1">
    <citation type="submission" date="2016-03" db="EMBL/GenBank/DDBJ databases">
        <title>EvidentialGene: Evidence-directed Construction of Genes on Genomes.</title>
        <authorList>
            <person name="Gilbert D.G."/>
            <person name="Choi J.-H."/>
            <person name="Mockaitis K."/>
            <person name="Colbourne J."/>
            <person name="Pfrender M."/>
        </authorList>
    </citation>
    <scope>NUCLEOTIDE SEQUENCE [LARGE SCALE GENOMIC DNA]</scope>
    <source>
        <strain evidence="2 3">Xinb3</strain>
        <tissue evidence="2">Complete organism</tissue>
    </source>
</reference>
<evidence type="ECO:0000313" key="3">
    <source>
        <dbReference type="Proteomes" id="UP000076858"/>
    </source>
</evidence>
<gene>
    <name evidence="2" type="ORF">APZ42_030396</name>
</gene>
<dbReference type="OrthoDB" id="10600711at2759"/>
<feature type="region of interest" description="Disordered" evidence="1">
    <location>
        <begin position="41"/>
        <end position="100"/>
    </location>
</feature>
<name>A0A164NT25_9CRUS</name>
<sequence>MAFLCDFIDGNDSPVDDGHGIPTARSNHFEAVVLIGNGYRPAGARSQRKSRPSVCPCPGRIRRQRNGNNGARHAENADCTQQGKNGLGSRMESPKQRDRGRCRCQHQHVVGQPRQTQEVAGRWGTSNSGQCHVLVAVVDQSNGRRSRSSHRFSSARRYPRSVSRRLFRFPCHSRRLFVPCARHRSAGAARTRRFLLPLISMSFSCK</sequence>
<organism evidence="2 3">
    <name type="scientific">Daphnia magna</name>
    <dbReference type="NCBI Taxonomy" id="35525"/>
    <lineage>
        <taxon>Eukaryota</taxon>
        <taxon>Metazoa</taxon>
        <taxon>Ecdysozoa</taxon>
        <taxon>Arthropoda</taxon>
        <taxon>Crustacea</taxon>
        <taxon>Branchiopoda</taxon>
        <taxon>Diplostraca</taxon>
        <taxon>Cladocera</taxon>
        <taxon>Anomopoda</taxon>
        <taxon>Daphniidae</taxon>
        <taxon>Daphnia</taxon>
    </lineage>
</organism>
<accession>A0A164NT25</accession>
<dbReference type="Proteomes" id="UP000076858">
    <property type="component" value="Unassembled WGS sequence"/>
</dbReference>
<dbReference type="AlphaFoldDB" id="A0A164NT25"/>
<protein>
    <submittedName>
        <fullName evidence="2">Uncharacterized protein</fullName>
    </submittedName>
</protein>
<keyword evidence="3" id="KW-1185">Reference proteome</keyword>
<evidence type="ECO:0000256" key="1">
    <source>
        <dbReference type="SAM" id="MobiDB-lite"/>
    </source>
</evidence>
<comment type="caution">
    <text evidence="2">The sequence shown here is derived from an EMBL/GenBank/DDBJ whole genome shotgun (WGS) entry which is preliminary data.</text>
</comment>